<evidence type="ECO:0000256" key="2">
    <source>
        <dbReference type="SAM" id="Phobius"/>
    </source>
</evidence>
<accession>A0AA88WDP3</accession>
<keyword evidence="2" id="KW-0812">Transmembrane</keyword>
<dbReference type="EMBL" id="JAVXUP010000617">
    <property type="protein sequence ID" value="KAK3024124.1"/>
    <property type="molecule type" value="Genomic_DNA"/>
</dbReference>
<feature type="signal peptide" evidence="3">
    <location>
        <begin position="1"/>
        <end position="22"/>
    </location>
</feature>
<feature type="domain" description="FAS1" evidence="4">
    <location>
        <begin position="220"/>
        <end position="314"/>
    </location>
</feature>
<evidence type="ECO:0000256" key="1">
    <source>
        <dbReference type="ARBA" id="ARBA00007843"/>
    </source>
</evidence>
<dbReference type="InterPro" id="IPR000782">
    <property type="entry name" value="FAS1_domain"/>
</dbReference>
<feature type="chain" id="PRO_5041733313" description="FAS1 domain-containing protein" evidence="3">
    <location>
        <begin position="23"/>
        <end position="367"/>
    </location>
</feature>
<dbReference type="AlphaFoldDB" id="A0AA88WDP3"/>
<sequence>MATKPILLALLSLSLLPTPATPLPAQTLADAASTLSTSGYTAMSLTLSLLPKSLLSAPLAATIFSPPDSAFSASGQPPLSLLQLHFSPQALSFDSLRSLPFTTAIPTFLPNKPLFITTTSPSDRISIDNVTITGSPIFEDGSLIVYGIETFFDPDFVIFPPTPSPSPSPQICVPTTNYSSNLFRDASEKLRSNGYSIFASFLDLQLPLLLGSNPTKPYLTVLAPVDELMFEYAGNFSEYPSLFTRHVLPCRLGAKDLAKLANGTVFATYLNGFRVKISVSGHTLKVNEGPVSFLDMYYSDWLVVHGLREILSVPGIVVEGEGETAAGAVGEEESLAPDRGDDNVAILSLFLVTSSLLAFYYVISGVV</sequence>
<evidence type="ECO:0000256" key="3">
    <source>
        <dbReference type="SAM" id="SignalP"/>
    </source>
</evidence>
<dbReference type="PANTHER" id="PTHR33985">
    <property type="entry name" value="OS02G0491300 PROTEIN-RELATED"/>
    <property type="match status" value="1"/>
</dbReference>
<dbReference type="Gene3D" id="2.30.180.10">
    <property type="entry name" value="FAS1 domain"/>
    <property type="match status" value="1"/>
</dbReference>
<dbReference type="InterPro" id="IPR052806">
    <property type="entry name" value="Fasciclin-like_AGP"/>
</dbReference>
<organism evidence="5 6">
    <name type="scientific">Escallonia herrerae</name>
    <dbReference type="NCBI Taxonomy" id="1293975"/>
    <lineage>
        <taxon>Eukaryota</taxon>
        <taxon>Viridiplantae</taxon>
        <taxon>Streptophyta</taxon>
        <taxon>Embryophyta</taxon>
        <taxon>Tracheophyta</taxon>
        <taxon>Spermatophyta</taxon>
        <taxon>Magnoliopsida</taxon>
        <taxon>eudicotyledons</taxon>
        <taxon>Gunneridae</taxon>
        <taxon>Pentapetalae</taxon>
        <taxon>asterids</taxon>
        <taxon>campanulids</taxon>
        <taxon>Escalloniales</taxon>
        <taxon>Escalloniaceae</taxon>
        <taxon>Escallonia</taxon>
    </lineage>
</organism>
<comment type="similarity">
    <text evidence="1">Belongs to the fasciclin-like AGP family.</text>
</comment>
<keyword evidence="3" id="KW-0732">Signal</keyword>
<keyword evidence="6" id="KW-1185">Reference proteome</keyword>
<dbReference type="SUPFAM" id="SSF82153">
    <property type="entry name" value="FAS1 domain"/>
    <property type="match status" value="2"/>
</dbReference>
<dbReference type="PANTHER" id="PTHR33985:SF17">
    <property type="entry name" value="FASCICLIN-LIKE ARABINOGALACTAN PROTEIN 20"/>
    <property type="match status" value="1"/>
</dbReference>
<protein>
    <recommendedName>
        <fullName evidence="4">FAS1 domain-containing protein</fullName>
    </recommendedName>
</protein>
<dbReference type="InterPro" id="IPR036378">
    <property type="entry name" value="FAS1_dom_sf"/>
</dbReference>
<feature type="domain" description="FAS1" evidence="4">
    <location>
        <begin position="62"/>
        <end position="155"/>
    </location>
</feature>
<comment type="caution">
    <text evidence="5">The sequence shown here is derived from an EMBL/GenBank/DDBJ whole genome shotgun (WGS) entry which is preliminary data.</text>
</comment>
<evidence type="ECO:0000313" key="5">
    <source>
        <dbReference type="EMBL" id="KAK3024124.1"/>
    </source>
</evidence>
<keyword evidence="2" id="KW-0472">Membrane</keyword>
<keyword evidence="2" id="KW-1133">Transmembrane helix</keyword>
<feature type="transmembrane region" description="Helical" evidence="2">
    <location>
        <begin position="344"/>
        <end position="363"/>
    </location>
</feature>
<evidence type="ECO:0000259" key="4">
    <source>
        <dbReference type="SMART" id="SM00554"/>
    </source>
</evidence>
<reference evidence="5" key="1">
    <citation type="submission" date="2022-12" db="EMBL/GenBank/DDBJ databases">
        <title>Draft genome assemblies for two species of Escallonia (Escalloniales).</title>
        <authorList>
            <person name="Chanderbali A."/>
            <person name="Dervinis C."/>
            <person name="Anghel I."/>
            <person name="Soltis D."/>
            <person name="Soltis P."/>
            <person name="Zapata F."/>
        </authorList>
    </citation>
    <scope>NUCLEOTIDE SEQUENCE</scope>
    <source>
        <strain evidence="5">UCBG64.0493</strain>
        <tissue evidence="5">Leaf</tissue>
    </source>
</reference>
<proteinExistence type="inferred from homology"/>
<gene>
    <name evidence="5" type="ORF">RJ639_043583</name>
</gene>
<dbReference type="Pfam" id="PF02469">
    <property type="entry name" value="Fasciclin"/>
    <property type="match status" value="1"/>
</dbReference>
<dbReference type="Proteomes" id="UP001188597">
    <property type="component" value="Unassembled WGS sequence"/>
</dbReference>
<name>A0AA88WDP3_9ASTE</name>
<evidence type="ECO:0000313" key="6">
    <source>
        <dbReference type="Proteomes" id="UP001188597"/>
    </source>
</evidence>
<dbReference type="SMART" id="SM00554">
    <property type="entry name" value="FAS1"/>
    <property type="match status" value="2"/>
</dbReference>